<evidence type="ECO:0000313" key="3">
    <source>
        <dbReference type="Proteomes" id="UP000317366"/>
    </source>
</evidence>
<dbReference type="InterPro" id="IPR011989">
    <property type="entry name" value="ARM-like"/>
</dbReference>
<dbReference type="SUPFAM" id="SSF48371">
    <property type="entry name" value="ARM repeat"/>
    <property type="match status" value="3"/>
</dbReference>
<name>A0A538TH34_UNCEI</name>
<dbReference type="GO" id="GO:0003755">
    <property type="term" value="F:peptidyl-prolyl cis-trans isomerase activity"/>
    <property type="evidence" value="ECO:0007669"/>
    <property type="project" value="InterPro"/>
</dbReference>
<dbReference type="Gene3D" id="1.25.10.10">
    <property type="entry name" value="Leucine-rich Repeat Variant"/>
    <property type="match status" value="3"/>
</dbReference>
<dbReference type="Pfam" id="PF13646">
    <property type="entry name" value="HEAT_2"/>
    <property type="match status" value="4"/>
</dbReference>
<accession>A0A538TH34</accession>
<dbReference type="AlphaFoldDB" id="A0A538TH34"/>
<dbReference type="Proteomes" id="UP000317366">
    <property type="component" value="Unassembled WGS sequence"/>
</dbReference>
<organism evidence="2 3">
    <name type="scientific">Eiseniibacteriota bacterium</name>
    <dbReference type="NCBI Taxonomy" id="2212470"/>
    <lineage>
        <taxon>Bacteria</taxon>
        <taxon>Candidatus Eiseniibacteriota</taxon>
    </lineage>
</organism>
<dbReference type="SMART" id="SM00567">
    <property type="entry name" value="EZ_HEAT"/>
    <property type="match status" value="12"/>
</dbReference>
<reference evidence="2 3" key="1">
    <citation type="journal article" date="2019" name="Nat. Microbiol.">
        <title>Mediterranean grassland soil C-N compound turnover is dependent on rainfall and depth, and is mediated by genomically divergent microorganisms.</title>
        <authorList>
            <person name="Diamond S."/>
            <person name="Andeer P.F."/>
            <person name="Li Z."/>
            <person name="Crits-Christoph A."/>
            <person name="Burstein D."/>
            <person name="Anantharaman K."/>
            <person name="Lane K.R."/>
            <person name="Thomas B.C."/>
            <person name="Pan C."/>
            <person name="Northen T.R."/>
            <person name="Banfield J.F."/>
        </authorList>
    </citation>
    <scope>NUCLEOTIDE SEQUENCE [LARGE SCALE GENOMIC DNA]</scope>
    <source>
        <strain evidence="2">WS_7</strain>
    </source>
</reference>
<comment type="caution">
    <text evidence="2">The sequence shown here is derived from an EMBL/GenBank/DDBJ whole genome shotgun (WGS) entry which is preliminary data.</text>
</comment>
<protein>
    <recommendedName>
        <fullName evidence="1">PPIase cyclophilin-type domain-containing protein</fullName>
    </recommendedName>
</protein>
<dbReference type="EMBL" id="VBOX01000066">
    <property type="protein sequence ID" value="TMQ62928.1"/>
    <property type="molecule type" value="Genomic_DNA"/>
</dbReference>
<proteinExistence type="predicted"/>
<dbReference type="GO" id="GO:0016491">
    <property type="term" value="F:oxidoreductase activity"/>
    <property type="evidence" value="ECO:0007669"/>
    <property type="project" value="TreeGrafter"/>
</dbReference>
<evidence type="ECO:0000259" key="1">
    <source>
        <dbReference type="PROSITE" id="PS50072"/>
    </source>
</evidence>
<dbReference type="SUPFAM" id="SSF50891">
    <property type="entry name" value="Cyclophilin-like"/>
    <property type="match status" value="1"/>
</dbReference>
<dbReference type="PANTHER" id="PTHR12697:SF38">
    <property type="entry name" value="PBS LYASE HEAT DOMAIN PROTEIN REPEAT-CONTAINING PROTEIN"/>
    <property type="match status" value="1"/>
</dbReference>
<feature type="domain" description="PPIase cyclophilin-type" evidence="1">
    <location>
        <begin position="539"/>
        <end position="659"/>
    </location>
</feature>
<dbReference type="InterPro" id="IPR016024">
    <property type="entry name" value="ARM-type_fold"/>
</dbReference>
<dbReference type="CDD" id="cd00317">
    <property type="entry name" value="cyclophilin"/>
    <property type="match status" value="1"/>
</dbReference>
<sequence>MVGSNRWSRATSWTQHFRCSRRIDARWGEAVVRPAVVGSVLLLCALAPVAGAQAPPAPAQARVAWLERRAAERDTTGLSGALLRDRSAVTRAGAARALGLIQERASVPALVVALRDGSAAVRRQAAFALGLMGDSTASPALALRWEREPDLGAREAMVVALGYIGAHGSAPTISRALSARLEPERWDAALAAARIRDRALISPLSAHATDARPEMRWRVAYALGRIGDRAGAPALRTLLRDKVEVVRMSAARALGEAADSSAAGLLATLLRDPAWRVRVNAAHALGVLGAKGQAGAVRALLADPSAHVRWEAALTVGTLGDSVSVAALTRALSDSATGVVQGAAIALLKIQGERAIPAIAQPLDLLPGFMRAGLMEALGPVPGPMALQTLLARARDSTDAPQAAGAVAGLAQRKTDSTKVIPALRALLGARDFTVVSSAADALGQLGDSASVPSLASLLARVGTTDDADIRAAAASALAAIKTRDALAALARVRRDPERRIRETVCLALGLPPDSIGLVSNPLLRAVSESLVPRTALIHTERGIITLAFDHAHAPGTVENFVKLARAKYFDGIAFHRVVPNFVVQDGCPRGDGWGGPGYMIPCEYNDRPYETGTVGMALSGKDTGGSQWFITLSPQPRLEGRYTVFGKVTRGMEVVERLMPGDRIMKVTLR</sequence>
<dbReference type="PRINTS" id="PR00153">
    <property type="entry name" value="CSAPPISMRASE"/>
</dbReference>
<dbReference type="PANTHER" id="PTHR12697">
    <property type="entry name" value="PBS LYASE HEAT-LIKE PROTEIN"/>
    <property type="match status" value="1"/>
</dbReference>
<dbReference type="PROSITE" id="PS50072">
    <property type="entry name" value="CSA_PPIASE_2"/>
    <property type="match status" value="1"/>
</dbReference>
<gene>
    <name evidence="2" type="ORF">E6K77_06255</name>
</gene>
<dbReference type="InterPro" id="IPR002130">
    <property type="entry name" value="Cyclophilin-type_PPIase_dom"/>
</dbReference>
<dbReference type="InterPro" id="IPR029000">
    <property type="entry name" value="Cyclophilin-like_dom_sf"/>
</dbReference>
<dbReference type="Pfam" id="PF00160">
    <property type="entry name" value="Pro_isomerase"/>
    <property type="match status" value="1"/>
</dbReference>
<evidence type="ECO:0000313" key="2">
    <source>
        <dbReference type="EMBL" id="TMQ62928.1"/>
    </source>
</evidence>
<dbReference type="Gene3D" id="2.40.100.10">
    <property type="entry name" value="Cyclophilin-like"/>
    <property type="match status" value="1"/>
</dbReference>
<dbReference type="InterPro" id="IPR004155">
    <property type="entry name" value="PBS_lyase_HEAT"/>
</dbReference>